<dbReference type="InterPro" id="IPR027266">
    <property type="entry name" value="TrmE/GcvT-like"/>
</dbReference>
<comment type="caution">
    <text evidence="3">The sequence shown here is derived from an EMBL/GenBank/DDBJ whole genome shotgun (WGS) entry which is preliminary data.</text>
</comment>
<sequence>MVELQGHGGPVVLDHLLQLTLQLGARLARPGEFTERAFLNGRMDLAQAEAVADLIDAGSQAAAQAASQALQGVFSERVHRVTQQLIALRMYIESALDFPEEEIDFLSDARLITQSQELVDEIAEALAVNESVTARVLSKVNSLAKAVRSARVESLTV</sequence>
<protein>
    <submittedName>
        <fullName evidence="3">tRNA modification GTPase MnmE</fullName>
        <ecNumber evidence="3">3.6.-.-</ecNumber>
    </submittedName>
</protein>
<dbReference type="GO" id="GO:0030488">
    <property type="term" value="P:tRNA methylation"/>
    <property type="evidence" value="ECO:0007669"/>
    <property type="project" value="TreeGrafter"/>
</dbReference>
<dbReference type="InterPro" id="IPR018948">
    <property type="entry name" value="GTP-bd_TrmE_N"/>
</dbReference>
<evidence type="ECO:0000259" key="1">
    <source>
        <dbReference type="Pfam" id="PF10396"/>
    </source>
</evidence>
<proteinExistence type="predicted"/>
<keyword evidence="3" id="KW-0378">Hydrolase</keyword>
<name>A0A1J5PHR8_9ZZZZ</name>
<evidence type="ECO:0000259" key="2">
    <source>
        <dbReference type="Pfam" id="PF12631"/>
    </source>
</evidence>
<gene>
    <name evidence="3" type="primary">mnmE_14</name>
    <name evidence="3" type="ORF">GALL_553630</name>
</gene>
<dbReference type="Gene3D" id="3.30.1360.120">
    <property type="entry name" value="Probable tRNA modification gtpase trme, domain 1"/>
    <property type="match status" value="1"/>
</dbReference>
<dbReference type="PANTHER" id="PTHR42714">
    <property type="entry name" value="TRNA MODIFICATION GTPASE GTPBP3"/>
    <property type="match status" value="1"/>
</dbReference>
<dbReference type="Gene3D" id="1.20.120.430">
    <property type="entry name" value="tRNA modification GTPase MnmE domain 2"/>
    <property type="match status" value="1"/>
</dbReference>
<dbReference type="SUPFAM" id="SSF103025">
    <property type="entry name" value="Folate-binding domain"/>
    <property type="match status" value="1"/>
</dbReference>
<dbReference type="InterPro" id="IPR025867">
    <property type="entry name" value="MnmE_helical"/>
</dbReference>
<dbReference type="SUPFAM" id="SSF116878">
    <property type="entry name" value="TrmE connector domain"/>
    <property type="match status" value="1"/>
</dbReference>
<dbReference type="InterPro" id="IPR027368">
    <property type="entry name" value="MnmE_dom2"/>
</dbReference>
<feature type="domain" description="GTP-binding protein TrmE N-terminal" evidence="1">
    <location>
        <begin position="1"/>
        <end position="42"/>
    </location>
</feature>
<evidence type="ECO:0000313" key="3">
    <source>
        <dbReference type="EMBL" id="OIQ63101.1"/>
    </source>
</evidence>
<organism evidence="3">
    <name type="scientific">mine drainage metagenome</name>
    <dbReference type="NCBI Taxonomy" id="410659"/>
    <lineage>
        <taxon>unclassified sequences</taxon>
        <taxon>metagenomes</taxon>
        <taxon>ecological metagenomes</taxon>
    </lineage>
</organism>
<dbReference type="GO" id="GO:0002098">
    <property type="term" value="P:tRNA wobble uridine modification"/>
    <property type="evidence" value="ECO:0007669"/>
    <property type="project" value="TreeGrafter"/>
</dbReference>
<feature type="domain" description="MnmE helical" evidence="2">
    <location>
        <begin position="45"/>
        <end position="129"/>
    </location>
</feature>
<dbReference type="Pfam" id="PF12631">
    <property type="entry name" value="MnmE_helical"/>
    <property type="match status" value="1"/>
</dbReference>
<dbReference type="GO" id="GO:0005829">
    <property type="term" value="C:cytosol"/>
    <property type="evidence" value="ECO:0007669"/>
    <property type="project" value="TreeGrafter"/>
</dbReference>
<dbReference type="GO" id="GO:0016787">
    <property type="term" value="F:hydrolase activity"/>
    <property type="evidence" value="ECO:0007669"/>
    <property type="project" value="UniProtKB-KW"/>
</dbReference>
<dbReference type="Pfam" id="PF10396">
    <property type="entry name" value="TrmE_N"/>
    <property type="match status" value="1"/>
</dbReference>
<dbReference type="EC" id="3.6.-.-" evidence="3"/>
<accession>A0A1J5PHR8</accession>
<dbReference type="PANTHER" id="PTHR42714:SF2">
    <property type="entry name" value="TRNA MODIFICATION GTPASE GTPBP3, MITOCHONDRIAL"/>
    <property type="match status" value="1"/>
</dbReference>
<reference evidence="3" key="1">
    <citation type="submission" date="2016-10" db="EMBL/GenBank/DDBJ databases">
        <title>Sequence of Gallionella enrichment culture.</title>
        <authorList>
            <person name="Poehlein A."/>
            <person name="Muehling M."/>
            <person name="Daniel R."/>
        </authorList>
    </citation>
    <scope>NUCLEOTIDE SEQUENCE</scope>
</reference>
<dbReference type="AlphaFoldDB" id="A0A1J5PHR8"/>
<dbReference type="EMBL" id="MLJW01009312">
    <property type="protein sequence ID" value="OIQ63101.1"/>
    <property type="molecule type" value="Genomic_DNA"/>
</dbReference>